<reference evidence="6" key="1">
    <citation type="journal article" date="2019" name="Int. J. Syst. Evol. Microbiol.">
        <title>The Global Catalogue of Microorganisms (GCM) 10K type strain sequencing project: providing services to taxonomists for standard genome sequencing and annotation.</title>
        <authorList>
            <consortium name="The Broad Institute Genomics Platform"/>
            <consortium name="The Broad Institute Genome Sequencing Center for Infectious Disease"/>
            <person name="Wu L."/>
            <person name="Ma J."/>
        </authorList>
    </citation>
    <scope>NUCLEOTIDE SEQUENCE [LARGE SCALE GENOMIC DNA]</scope>
    <source>
        <strain evidence="6">KCTC 22245</strain>
    </source>
</reference>
<dbReference type="SUPFAM" id="SSF55469">
    <property type="entry name" value="FMN-dependent nitroreductase-like"/>
    <property type="match status" value="1"/>
</dbReference>
<evidence type="ECO:0000256" key="2">
    <source>
        <dbReference type="ARBA" id="ARBA00022643"/>
    </source>
</evidence>
<dbReference type="PANTHER" id="PTHR23026:SF90">
    <property type="entry name" value="IODOTYROSINE DEIODINASE 1"/>
    <property type="match status" value="1"/>
</dbReference>
<dbReference type="Proteomes" id="UP001595607">
    <property type="component" value="Unassembled WGS sequence"/>
</dbReference>
<dbReference type="RefSeq" id="WP_189575107.1">
    <property type="nucleotide sequence ID" value="NZ_BMXU01000002.1"/>
</dbReference>
<dbReference type="InterPro" id="IPR050627">
    <property type="entry name" value="Nitroreductase/BluB"/>
</dbReference>
<dbReference type="Gene3D" id="3.40.109.10">
    <property type="entry name" value="NADH Oxidase"/>
    <property type="match status" value="1"/>
</dbReference>
<keyword evidence="3" id="KW-0560">Oxidoreductase</keyword>
<evidence type="ECO:0000313" key="5">
    <source>
        <dbReference type="EMBL" id="MFC3302988.1"/>
    </source>
</evidence>
<dbReference type="Pfam" id="PF00881">
    <property type="entry name" value="Nitroreductase"/>
    <property type="match status" value="1"/>
</dbReference>
<evidence type="ECO:0000256" key="1">
    <source>
        <dbReference type="ARBA" id="ARBA00022630"/>
    </source>
</evidence>
<dbReference type="EMBL" id="JBHRVA010000003">
    <property type="protein sequence ID" value="MFC3302988.1"/>
    <property type="molecule type" value="Genomic_DNA"/>
</dbReference>
<keyword evidence="1" id="KW-0285">Flavoprotein</keyword>
<organism evidence="5 6">
    <name type="scientific">Parvularcula lutaonensis</name>
    <dbReference type="NCBI Taxonomy" id="491923"/>
    <lineage>
        <taxon>Bacteria</taxon>
        <taxon>Pseudomonadati</taxon>
        <taxon>Pseudomonadota</taxon>
        <taxon>Alphaproteobacteria</taxon>
        <taxon>Parvularculales</taxon>
        <taxon>Parvularculaceae</taxon>
        <taxon>Parvularcula</taxon>
    </lineage>
</organism>
<evidence type="ECO:0000259" key="4">
    <source>
        <dbReference type="Pfam" id="PF00881"/>
    </source>
</evidence>
<dbReference type="CDD" id="cd02144">
    <property type="entry name" value="iodotyrosine_dehalogenase"/>
    <property type="match status" value="1"/>
</dbReference>
<evidence type="ECO:0000256" key="3">
    <source>
        <dbReference type="ARBA" id="ARBA00023002"/>
    </source>
</evidence>
<name>A0ABV7MCA1_9PROT</name>
<dbReference type="PANTHER" id="PTHR23026">
    <property type="entry name" value="NADPH NITROREDUCTASE"/>
    <property type="match status" value="1"/>
</dbReference>
<dbReference type="InterPro" id="IPR029479">
    <property type="entry name" value="Nitroreductase"/>
</dbReference>
<protein>
    <submittedName>
        <fullName evidence="5">Nitroreductase family protein</fullName>
    </submittedName>
</protein>
<keyword evidence="2" id="KW-0288">FMN</keyword>
<accession>A0ABV7MCA1</accession>
<proteinExistence type="predicted"/>
<dbReference type="InterPro" id="IPR000415">
    <property type="entry name" value="Nitroreductase-like"/>
</dbReference>
<feature type="domain" description="Nitroreductase" evidence="4">
    <location>
        <begin position="35"/>
        <end position="203"/>
    </location>
</feature>
<gene>
    <name evidence="5" type="ORF">ACFONP_09615</name>
</gene>
<evidence type="ECO:0000313" key="6">
    <source>
        <dbReference type="Proteomes" id="UP001595607"/>
    </source>
</evidence>
<keyword evidence="6" id="KW-1185">Reference proteome</keyword>
<comment type="caution">
    <text evidence="5">The sequence shown here is derived from an EMBL/GenBank/DDBJ whole genome shotgun (WGS) entry which is preliminary data.</text>
</comment>
<sequence length="227" mass="24729">MTKHRHIPLKDLPPGPQLSDEESLAAARAFAETMKTRHTLRAFSGEPVDRKVIEAAIAAAGTAPSGANHQPWFFAVCESPEVKRQIRIAAEEEEKAFYSGKAGAEWLEALAPIGTDWEKPFLETAPYLIVCFAQKRGGIEAGDDRKNYYVTESAGLACGMLITALHLAGLGTLTHTPNPMKFLNELLGRPATEKPLMIVVVGKPAKDATVPEHALKKKALSDIMRVY</sequence>